<dbReference type="Proteomes" id="UP000078046">
    <property type="component" value="Unassembled WGS sequence"/>
</dbReference>
<feature type="non-terminal residue" evidence="1">
    <location>
        <position position="361"/>
    </location>
</feature>
<name>A0A177BBW9_9BILA</name>
<comment type="caution">
    <text evidence="1">The sequence shown here is derived from an EMBL/GenBank/DDBJ whole genome shotgun (WGS) entry which is preliminary data.</text>
</comment>
<accession>A0A177BBW9</accession>
<evidence type="ECO:0000313" key="2">
    <source>
        <dbReference type="Proteomes" id="UP000078046"/>
    </source>
</evidence>
<proteinExistence type="predicted"/>
<sequence length="361" mass="43036">MDYSSFVQQIQNFNNEIDQNPENLGFIKKLFIQQLFKNAQLDRHCHILQRSNEKYEYAFNEATQKISQCIDLCEHNESCSFTEQKNDFKEISTNLHNCIHDLNKKRYEKIESEIFLGNVKNNFIVESTCNKLDDYYYGNFKINVEAVQKLSINLLSLYCQLYSLKNLFYFEFHQNVKIKKDLSNVLANISNLSIIFPSKNLQKLFLTELNYKQEHKEDCKFYAQYTKLKDLKIIKMKNLTTLCNAHKYEISFLEKKNEINENDLITLKSFNKKMLTFVKDSIVKIRNEYNKQFKDVIINKLGKLLNRKDNINEKFKKLKNMYYENGKGINEHFVDFLESYDSFMVKDVINKGIDEFESSRN</sequence>
<dbReference type="AlphaFoldDB" id="A0A177BBW9"/>
<reference evidence="1 2" key="1">
    <citation type="submission" date="2016-04" db="EMBL/GenBank/DDBJ databases">
        <title>The genome of Intoshia linei affirms orthonectids as highly simplified spiralians.</title>
        <authorList>
            <person name="Mikhailov K.V."/>
            <person name="Slusarev G.S."/>
            <person name="Nikitin M.A."/>
            <person name="Logacheva M.D."/>
            <person name="Penin A."/>
            <person name="Aleoshin V."/>
            <person name="Panchin Y.V."/>
        </authorList>
    </citation>
    <scope>NUCLEOTIDE SEQUENCE [LARGE SCALE GENOMIC DNA]</scope>
    <source>
        <strain evidence="1">Intl2013</strain>
        <tissue evidence="1">Whole animal</tissue>
    </source>
</reference>
<gene>
    <name evidence="1" type="ORF">A3Q56_00390</name>
</gene>
<keyword evidence="2" id="KW-1185">Reference proteome</keyword>
<evidence type="ECO:0000313" key="1">
    <source>
        <dbReference type="EMBL" id="OAF71828.1"/>
    </source>
</evidence>
<organism evidence="1 2">
    <name type="scientific">Intoshia linei</name>
    <dbReference type="NCBI Taxonomy" id="1819745"/>
    <lineage>
        <taxon>Eukaryota</taxon>
        <taxon>Metazoa</taxon>
        <taxon>Spiralia</taxon>
        <taxon>Lophotrochozoa</taxon>
        <taxon>Mesozoa</taxon>
        <taxon>Orthonectida</taxon>
        <taxon>Rhopaluridae</taxon>
        <taxon>Intoshia</taxon>
    </lineage>
</organism>
<dbReference type="EMBL" id="LWCA01000021">
    <property type="protein sequence ID" value="OAF71828.1"/>
    <property type="molecule type" value="Genomic_DNA"/>
</dbReference>
<protein>
    <submittedName>
        <fullName evidence="1">Uncharacterized protein</fullName>
    </submittedName>
</protein>